<dbReference type="InterPro" id="IPR001012">
    <property type="entry name" value="UBX_dom"/>
</dbReference>
<gene>
    <name evidence="3" type="ORF">XA68_13251</name>
</gene>
<feature type="region of interest" description="Disordered" evidence="1">
    <location>
        <begin position="113"/>
        <end position="249"/>
    </location>
</feature>
<sequence>MFYQGSLQEGISAAVEQQKMVLCFVTNESEESRLWENEFLREPSLSELIDGQAVALRLEAGSESAGYLAQIFPLPQTPTVVIMKHGELREYIAAGAVKEDFVRRVQSAFDVVPPTAPSPAASTAMPTVAPAPAMDPAEEAVASASSAQPETDSVRRVLAERAAKLKANKDEAERRAKDDRAKAKAQAAAEVEAGIDSAATRSHRQAELLRKQRQQQDEERRRILKRIEDDKQERRQRAAQRQQTRIDELQTGDVASSLVKAPESKLPSTTRIGDMASIQVRLFDGSMMRSRFKTLAPFSQVRAWVDEKRTDGAVPYTFRQLLTPRPNTAIDETDEDKTLVDLGLAPSSTLILIPVQKFSTAYDAKPQHLLVRVVAAVSDLLTWLASLIGLGGRATSSAASAPVVESSEMARLRRIRGFDNVLDQSRDQQLYNGNSLNFEPRPDDEDDI</sequence>
<reference evidence="3 4" key="2">
    <citation type="journal article" date="2017" name="Sci. Rep.">
        <title>Ant-infecting Ophiocordyceps genomes reveal a high diversity of potential behavioral manipulation genes and a possible major role for enterotoxins.</title>
        <authorList>
            <person name="de Bekker C."/>
            <person name="Ohm R.A."/>
            <person name="Evans H.C."/>
            <person name="Brachmann A."/>
            <person name="Hughes D.P."/>
        </authorList>
    </citation>
    <scope>NUCLEOTIDE SEQUENCE [LARGE SCALE GENOMIC DNA]</scope>
    <source>
        <strain evidence="3 4">SC16a</strain>
    </source>
</reference>
<keyword evidence="4" id="KW-1185">Reference proteome</keyword>
<dbReference type="GO" id="GO:0005783">
    <property type="term" value="C:endoplasmic reticulum"/>
    <property type="evidence" value="ECO:0007669"/>
    <property type="project" value="TreeGrafter"/>
</dbReference>
<protein>
    <recommendedName>
        <fullName evidence="2">UBX domain-containing protein</fullName>
    </recommendedName>
</protein>
<dbReference type="Gene3D" id="3.10.20.90">
    <property type="entry name" value="Phosphatidylinositol 3-kinase Catalytic Subunit, Chain A, domain 1"/>
    <property type="match status" value="1"/>
</dbReference>
<evidence type="ECO:0000313" key="4">
    <source>
        <dbReference type="Proteomes" id="UP000037136"/>
    </source>
</evidence>
<dbReference type="PANTHER" id="PTHR46424">
    <property type="entry name" value="UBX DOMAIN-CONTAINING PROTEIN 4"/>
    <property type="match status" value="1"/>
</dbReference>
<dbReference type="OrthoDB" id="2445133at2759"/>
<dbReference type="Pfam" id="PF00789">
    <property type="entry name" value="UBX"/>
    <property type="match status" value="1"/>
</dbReference>
<dbReference type="Pfam" id="PF23187">
    <property type="entry name" value="UBX7_N"/>
    <property type="match status" value="1"/>
</dbReference>
<comment type="caution">
    <text evidence="3">The sequence shown here is derived from an EMBL/GenBank/DDBJ whole genome shotgun (WGS) entry which is preliminary data.</text>
</comment>
<dbReference type="EMBL" id="LAZP02000026">
    <property type="protein sequence ID" value="PFH62512.1"/>
    <property type="molecule type" value="Genomic_DNA"/>
</dbReference>
<dbReference type="AlphaFoldDB" id="A0A2A9PNR4"/>
<dbReference type="GO" id="GO:0036503">
    <property type="term" value="P:ERAD pathway"/>
    <property type="evidence" value="ECO:0007669"/>
    <property type="project" value="TreeGrafter"/>
</dbReference>
<organism evidence="3 4">
    <name type="scientific">Ophiocordyceps unilateralis</name>
    <name type="common">Zombie-ant fungus</name>
    <name type="synonym">Torrubia unilateralis</name>
    <dbReference type="NCBI Taxonomy" id="268505"/>
    <lineage>
        <taxon>Eukaryota</taxon>
        <taxon>Fungi</taxon>
        <taxon>Dikarya</taxon>
        <taxon>Ascomycota</taxon>
        <taxon>Pezizomycotina</taxon>
        <taxon>Sordariomycetes</taxon>
        <taxon>Hypocreomycetidae</taxon>
        <taxon>Hypocreales</taxon>
        <taxon>Ophiocordycipitaceae</taxon>
        <taxon>Ophiocordyceps</taxon>
    </lineage>
</organism>
<dbReference type="PROSITE" id="PS50033">
    <property type="entry name" value="UBX"/>
    <property type="match status" value="1"/>
</dbReference>
<evidence type="ECO:0000259" key="2">
    <source>
        <dbReference type="PROSITE" id="PS50033"/>
    </source>
</evidence>
<feature type="compositionally biased region" description="Low complexity" evidence="1">
    <location>
        <begin position="113"/>
        <end position="147"/>
    </location>
</feature>
<dbReference type="STRING" id="268505.A0A2A9PNR4"/>
<evidence type="ECO:0000313" key="3">
    <source>
        <dbReference type="EMBL" id="PFH62512.1"/>
    </source>
</evidence>
<dbReference type="PANTHER" id="PTHR46424:SF1">
    <property type="entry name" value="UBX DOMAIN-CONTAINING PROTEIN 4"/>
    <property type="match status" value="1"/>
</dbReference>
<proteinExistence type="predicted"/>
<feature type="compositionally biased region" description="Basic and acidic residues" evidence="1">
    <location>
        <begin position="204"/>
        <end position="236"/>
    </location>
</feature>
<evidence type="ECO:0000256" key="1">
    <source>
        <dbReference type="SAM" id="MobiDB-lite"/>
    </source>
</evidence>
<dbReference type="InterPro" id="IPR029071">
    <property type="entry name" value="Ubiquitin-like_domsf"/>
</dbReference>
<reference evidence="3 4" key="1">
    <citation type="journal article" date="2015" name="BMC Genomics">
        <title>Gene expression during zombie ant biting behavior reflects the complexity underlying fungal parasitic behavioral manipulation.</title>
        <authorList>
            <person name="de Bekker C."/>
            <person name="Ohm R.A."/>
            <person name="Loreto R.G."/>
            <person name="Sebastian A."/>
            <person name="Albert I."/>
            <person name="Merrow M."/>
            <person name="Brachmann A."/>
            <person name="Hughes D.P."/>
        </authorList>
    </citation>
    <scope>NUCLEOTIDE SEQUENCE [LARGE SCALE GENOMIC DNA]</scope>
    <source>
        <strain evidence="3 4">SC16a</strain>
    </source>
</reference>
<feature type="compositionally biased region" description="Basic and acidic residues" evidence="1">
    <location>
        <begin position="152"/>
        <end position="182"/>
    </location>
</feature>
<accession>A0A2A9PNR4</accession>
<dbReference type="SMART" id="SM00166">
    <property type="entry name" value="UBX"/>
    <property type="match status" value="1"/>
</dbReference>
<feature type="domain" description="UBX" evidence="2">
    <location>
        <begin position="271"/>
        <end position="352"/>
    </location>
</feature>
<dbReference type="SUPFAM" id="SSF54236">
    <property type="entry name" value="Ubiquitin-like"/>
    <property type="match status" value="1"/>
</dbReference>
<dbReference type="Proteomes" id="UP000037136">
    <property type="component" value="Unassembled WGS sequence"/>
</dbReference>
<name>A0A2A9PNR4_OPHUN</name>